<keyword evidence="6" id="KW-1185">Reference proteome</keyword>
<dbReference type="CDD" id="cd03255">
    <property type="entry name" value="ABC_MJ0796_LolCDE_FtsE"/>
    <property type="match status" value="1"/>
</dbReference>
<dbReference type="EMBL" id="RQXV01000001">
    <property type="protein sequence ID" value="RRD01281.1"/>
    <property type="molecule type" value="Genomic_DNA"/>
</dbReference>
<dbReference type="SMART" id="SM00382">
    <property type="entry name" value="AAA"/>
    <property type="match status" value="1"/>
</dbReference>
<dbReference type="GO" id="GO:0022857">
    <property type="term" value="F:transmembrane transporter activity"/>
    <property type="evidence" value="ECO:0007669"/>
    <property type="project" value="TreeGrafter"/>
</dbReference>
<keyword evidence="1" id="KW-0813">Transport</keyword>
<dbReference type="GO" id="GO:0005524">
    <property type="term" value="F:ATP binding"/>
    <property type="evidence" value="ECO:0007669"/>
    <property type="project" value="UniProtKB-KW"/>
</dbReference>
<comment type="caution">
    <text evidence="5">The sequence shown here is derived from an EMBL/GenBank/DDBJ whole genome shotgun (WGS) entry which is preliminary data.</text>
</comment>
<evidence type="ECO:0000313" key="6">
    <source>
        <dbReference type="Proteomes" id="UP000267535"/>
    </source>
</evidence>
<dbReference type="RefSeq" id="WP_124924353.1">
    <property type="nucleotide sequence ID" value="NZ_BMOH01000001.1"/>
</dbReference>
<proteinExistence type="predicted"/>
<keyword evidence="3 5" id="KW-0067">ATP-binding</keyword>
<dbReference type="InterPro" id="IPR003439">
    <property type="entry name" value="ABC_transporter-like_ATP-bd"/>
</dbReference>
<dbReference type="PROSITE" id="PS50893">
    <property type="entry name" value="ABC_TRANSPORTER_2"/>
    <property type="match status" value="1"/>
</dbReference>
<evidence type="ECO:0000256" key="2">
    <source>
        <dbReference type="ARBA" id="ARBA00022741"/>
    </source>
</evidence>
<dbReference type="GO" id="GO:0005886">
    <property type="term" value="C:plasma membrane"/>
    <property type="evidence" value="ECO:0007669"/>
    <property type="project" value="TreeGrafter"/>
</dbReference>
<dbReference type="Gene3D" id="3.40.50.300">
    <property type="entry name" value="P-loop containing nucleotide triphosphate hydrolases"/>
    <property type="match status" value="1"/>
</dbReference>
<dbReference type="PANTHER" id="PTHR24220:SF611">
    <property type="entry name" value="ATP-BINDING COMPONENT OF ABC TRANSPORTER-RELATED"/>
    <property type="match status" value="1"/>
</dbReference>
<evidence type="ECO:0000259" key="4">
    <source>
        <dbReference type="PROSITE" id="PS50893"/>
    </source>
</evidence>
<dbReference type="OrthoDB" id="9802264at2"/>
<evidence type="ECO:0000313" key="5">
    <source>
        <dbReference type="EMBL" id="RRD01281.1"/>
    </source>
</evidence>
<dbReference type="SUPFAM" id="SSF52540">
    <property type="entry name" value="P-loop containing nucleoside triphosphate hydrolases"/>
    <property type="match status" value="1"/>
</dbReference>
<keyword evidence="2" id="KW-0547">Nucleotide-binding</keyword>
<feature type="domain" description="ABC transporter" evidence="4">
    <location>
        <begin position="6"/>
        <end position="237"/>
    </location>
</feature>
<protein>
    <submittedName>
        <fullName evidence="5">ABC transporter ATP-binding protein</fullName>
    </submittedName>
</protein>
<dbReference type="InterPro" id="IPR017911">
    <property type="entry name" value="MacB-like_ATP-bd"/>
</dbReference>
<dbReference type="Pfam" id="PF00005">
    <property type="entry name" value="ABC_tran"/>
    <property type="match status" value="1"/>
</dbReference>
<dbReference type="InterPro" id="IPR015854">
    <property type="entry name" value="ABC_transpr_LolD-like"/>
</dbReference>
<dbReference type="InterPro" id="IPR027417">
    <property type="entry name" value="P-loop_NTPase"/>
</dbReference>
<gene>
    <name evidence="5" type="ORF">EHS89_01590</name>
</gene>
<evidence type="ECO:0000256" key="3">
    <source>
        <dbReference type="ARBA" id="ARBA00022840"/>
    </source>
</evidence>
<dbReference type="InterPro" id="IPR003593">
    <property type="entry name" value="AAA+_ATPase"/>
</dbReference>
<dbReference type="PANTHER" id="PTHR24220">
    <property type="entry name" value="IMPORT ATP-BINDING PROTEIN"/>
    <property type="match status" value="1"/>
</dbReference>
<accession>A0A3P1SVT0</accession>
<name>A0A3P1SVT0_9GAMM</name>
<sequence length="237" mass="25619">MSHPVIELEQLCFGWKPNQNLLHIEAFSVAAGERVFLRGPSGSGKTTLLNLITGIHTPVSGKVTLTGTDITGRSGAWRDRFRADHIGLIFQQFNLLPYLSVLDNVLLPCRFSGVRRQKACERYGSPEAAALALLSELGIDGLLQQPVTDLSIGQQQRVAAARALIGSPEILIADEPTSSLDSDTRSAFIELLISECDQNNTALLFVSHDNQLASHFCRIVALDEINSAGQAVGESQA</sequence>
<reference evidence="5 6" key="1">
    <citation type="submission" date="2018-11" db="EMBL/GenBank/DDBJ databases">
        <title>The draft genome sequence of Amphritea balenae JAMM 1525T.</title>
        <authorList>
            <person name="Fang Z."/>
            <person name="Zhang Y."/>
            <person name="Han X."/>
        </authorList>
    </citation>
    <scope>NUCLEOTIDE SEQUENCE [LARGE SCALE GENOMIC DNA]</scope>
    <source>
        <strain evidence="5 6">JAMM 1525</strain>
    </source>
</reference>
<dbReference type="Proteomes" id="UP000267535">
    <property type="component" value="Unassembled WGS sequence"/>
</dbReference>
<organism evidence="5 6">
    <name type="scientific">Amphritea balenae</name>
    <dbReference type="NCBI Taxonomy" id="452629"/>
    <lineage>
        <taxon>Bacteria</taxon>
        <taxon>Pseudomonadati</taxon>
        <taxon>Pseudomonadota</taxon>
        <taxon>Gammaproteobacteria</taxon>
        <taxon>Oceanospirillales</taxon>
        <taxon>Oceanospirillaceae</taxon>
        <taxon>Amphritea</taxon>
    </lineage>
</organism>
<evidence type="ECO:0000256" key="1">
    <source>
        <dbReference type="ARBA" id="ARBA00022448"/>
    </source>
</evidence>
<dbReference type="AlphaFoldDB" id="A0A3P1SVT0"/>
<dbReference type="GO" id="GO:0016887">
    <property type="term" value="F:ATP hydrolysis activity"/>
    <property type="evidence" value="ECO:0007669"/>
    <property type="project" value="InterPro"/>
</dbReference>